<proteinExistence type="inferred from homology"/>
<evidence type="ECO:0000256" key="1">
    <source>
        <dbReference type="ARBA" id="ARBA00009897"/>
    </source>
</evidence>
<evidence type="ECO:0000313" key="7">
    <source>
        <dbReference type="Proteomes" id="UP001165269"/>
    </source>
</evidence>
<dbReference type="InterPro" id="IPR008146">
    <property type="entry name" value="Gln_synth_cat_dom"/>
</dbReference>
<keyword evidence="7" id="KW-1185">Reference proteome</keyword>
<dbReference type="RefSeq" id="WP_242766695.1">
    <property type="nucleotide sequence ID" value="NZ_JALDAY010000006.1"/>
</dbReference>
<evidence type="ECO:0000256" key="2">
    <source>
        <dbReference type="ARBA" id="ARBA00022598"/>
    </source>
</evidence>
<dbReference type="SUPFAM" id="SSF55931">
    <property type="entry name" value="Glutamine synthetase/guanido kinase"/>
    <property type="match status" value="1"/>
</dbReference>
<protein>
    <submittedName>
        <fullName evidence="6">Glutamine synthetase family protein</fullName>
    </submittedName>
</protein>
<evidence type="ECO:0000313" key="6">
    <source>
        <dbReference type="EMBL" id="MCI3273436.1"/>
    </source>
</evidence>
<dbReference type="InterPro" id="IPR036651">
    <property type="entry name" value="Gln_synt_N_sf"/>
</dbReference>
<dbReference type="EMBL" id="JALDAY010000006">
    <property type="protein sequence ID" value="MCI3273436.1"/>
    <property type="molecule type" value="Genomic_DNA"/>
</dbReference>
<comment type="similarity">
    <text evidence="1 3 4">Belongs to the glutamine synthetase family.</text>
</comment>
<dbReference type="Gene3D" id="3.30.590.10">
    <property type="entry name" value="Glutamine synthetase/guanido kinase, catalytic domain"/>
    <property type="match status" value="1"/>
</dbReference>
<dbReference type="PROSITE" id="PS51987">
    <property type="entry name" value="GS_CATALYTIC"/>
    <property type="match status" value="1"/>
</dbReference>
<dbReference type="PANTHER" id="PTHR43785">
    <property type="entry name" value="GAMMA-GLUTAMYLPUTRESCINE SYNTHETASE"/>
    <property type="match status" value="1"/>
</dbReference>
<evidence type="ECO:0000256" key="3">
    <source>
        <dbReference type="PROSITE-ProRule" id="PRU01331"/>
    </source>
</evidence>
<organism evidence="6 7">
    <name type="scientific">Streptomyces cylindrosporus</name>
    <dbReference type="NCBI Taxonomy" id="2927583"/>
    <lineage>
        <taxon>Bacteria</taxon>
        <taxon>Bacillati</taxon>
        <taxon>Actinomycetota</taxon>
        <taxon>Actinomycetes</taxon>
        <taxon>Kitasatosporales</taxon>
        <taxon>Streptomycetaceae</taxon>
        <taxon>Streptomyces</taxon>
    </lineage>
</organism>
<comment type="caution">
    <text evidence="6">The sequence shown here is derived from an EMBL/GenBank/DDBJ whole genome shotgun (WGS) entry which is preliminary data.</text>
</comment>
<keyword evidence="2" id="KW-0436">Ligase</keyword>
<sequence>MTTPTTLPAAEHWPYEALTPEELETFVRDQRVTEIVLGVPDVHGRLQGKVFNPSVFLDRMAHGAEMCSYILATDPDRTPLDGFDSAGWEQGFGDFLVKPDPGTAWILPTRPESALFLGTPVHDDGTPVEVAPRRMLTRQLERLRELGYLARIGVESEFLLCTKQQASLSPVWEGSLDYSLNPPPKVRTFFGDLGNVLNDAGIGHEAMKAEGAPGQVEVTFAYTDALNACDDYTLFRHMAAEIAGTGLAPVFMAAPETGVGSGLHLHVSLWSEHGEPCFVHHRGQDLSPLMDHAIAGLIGALPHLGVLYAPYVNSYKRYRPHSFAPLRYNWGIDHRGCAVRLAGHGERARLEVRLAGADATVYLAAAACIASIVYGIEEKLAAPLACGGDAYQDESSMPLPGDLGEALQQFDGSPVADRLLGKDVVRHYARLARAELLYHRRQVTDVERQRGIR</sequence>
<name>A0ABS9YC06_9ACTN</name>
<dbReference type="Pfam" id="PF00120">
    <property type="entry name" value="Gln-synt_C"/>
    <property type="match status" value="1"/>
</dbReference>
<dbReference type="InterPro" id="IPR014746">
    <property type="entry name" value="Gln_synth/guanido_kin_cat_dom"/>
</dbReference>
<dbReference type="PANTHER" id="PTHR43785:SF12">
    <property type="entry name" value="TYPE-1 GLUTAMINE SYNTHETASE 2"/>
    <property type="match status" value="1"/>
</dbReference>
<accession>A0ABS9YC06</accession>
<evidence type="ECO:0000256" key="4">
    <source>
        <dbReference type="RuleBase" id="RU000384"/>
    </source>
</evidence>
<dbReference type="SMART" id="SM01230">
    <property type="entry name" value="Gln-synt_C"/>
    <property type="match status" value="1"/>
</dbReference>
<evidence type="ECO:0000259" key="5">
    <source>
        <dbReference type="PROSITE" id="PS51987"/>
    </source>
</evidence>
<feature type="domain" description="GS catalytic" evidence="5">
    <location>
        <begin position="132"/>
        <end position="453"/>
    </location>
</feature>
<gene>
    <name evidence="6" type="ORF">MQP27_20260</name>
</gene>
<reference evidence="6" key="1">
    <citation type="submission" date="2022-03" db="EMBL/GenBank/DDBJ databases">
        <title>Streptomyces 7R015 and 7R016 isolated from Barleria lupulina in Thailand.</title>
        <authorList>
            <person name="Kanchanasin P."/>
            <person name="Phongsopitanun W."/>
            <person name="Tanasupawat S."/>
        </authorList>
    </citation>
    <scope>NUCLEOTIDE SEQUENCE</scope>
    <source>
        <strain evidence="6">7R015</strain>
    </source>
</reference>
<dbReference type="SUPFAM" id="SSF54368">
    <property type="entry name" value="Glutamine synthetase, N-terminal domain"/>
    <property type="match status" value="1"/>
</dbReference>
<dbReference type="Proteomes" id="UP001165269">
    <property type="component" value="Unassembled WGS sequence"/>
</dbReference>
<dbReference type="Gene3D" id="3.10.20.70">
    <property type="entry name" value="Glutamine synthetase, N-terminal domain"/>
    <property type="match status" value="1"/>
</dbReference>